<comment type="caution">
    <text evidence="1">The sequence shown here is derived from an EMBL/GenBank/DDBJ whole genome shotgun (WGS) entry which is preliminary data.</text>
</comment>
<name>A0A1J5PDE5_9ZZZZ</name>
<dbReference type="AlphaFoldDB" id="A0A1J5PDE5"/>
<organism evidence="1">
    <name type="scientific">mine drainage metagenome</name>
    <dbReference type="NCBI Taxonomy" id="410659"/>
    <lineage>
        <taxon>unclassified sequences</taxon>
        <taxon>metagenomes</taxon>
        <taxon>ecological metagenomes</taxon>
    </lineage>
</organism>
<accession>A0A1J5PDE5</accession>
<proteinExistence type="predicted"/>
<gene>
    <name evidence="1" type="ORF">GALL_525900</name>
</gene>
<reference evidence="1" key="1">
    <citation type="submission" date="2016-10" db="EMBL/GenBank/DDBJ databases">
        <title>Sequence of Gallionella enrichment culture.</title>
        <authorList>
            <person name="Poehlein A."/>
            <person name="Muehling M."/>
            <person name="Daniel R."/>
        </authorList>
    </citation>
    <scope>NUCLEOTIDE SEQUENCE</scope>
</reference>
<dbReference type="EMBL" id="MLJW01007018">
    <property type="protein sequence ID" value="OIQ65847.1"/>
    <property type="molecule type" value="Genomic_DNA"/>
</dbReference>
<sequence length="39" mass="3976">MQRVTSTIATPIIDRITMGATLSADNPTIATSTAITIGA</sequence>
<protein>
    <submittedName>
        <fullName evidence="1">Uncharacterized protein</fullName>
    </submittedName>
</protein>
<evidence type="ECO:0000313" key="1">
    <source>
        <dbReference type="EMBL" id="OIQ65847.1"/>
    </source>
</evidence>